<dbReference type="RefSeq" id="WP_086114209.1">
    <property type="nucleotide sequence ID" value="NZ_CAWNHF010000170.1"/>
</dbReference>
<proteinExistence type="predicted"/>
<evidence type="ECO:0000313" key="2">
    <source>
        <dbReference type="EMBL" id="OTA15096.1"/>
    </source>
</evidence>
<accession>A0A1Y2SC27</accession>
<organism evidence="2 3">
    <name type="scientific">Xenorhabdus beddingii</name>
    <dbReference type="NCBI Taxonomy" id="40578"/>
    <lineage>
        <taxon>Bacteria</taxon>
        <taxon>Pseudomonadati</taxon>
        <taxon>Pseudomonadota</taxon>
        <taxon>Gammaproteobacteria</taxon>
        <taxon>Enterobacterales</taxon>
        <taxon>Morganellaceae</taxon>
        <taxon>Xenorhabdus</taxon>
    </lineage>
</organism>
<dbReference type="InterPro" id="IPR025051">
    <property type="entry name" value="DUF3990"/>
</dbReference>
<evidence type="ECO:0000313" key="3">
    <source>
        <dbReference type="Proteomes" id="UP000194204"/>
    </source>
</evidence>
<name>A0A1Y2SC27_9GAMM</name>
<keyword evidence="3" id="KW-1185">Reference proteome</keyword>
<feature type="region of interest" description="Disordered" evidence="1">
    <location>
        <begin position="85"/>
        <end position="106"/>
    </location>
</feature>
<sequence>MDFDPKGRGGFYVTTDLAQAEDWQSKMKARNNKDLDIYKFEIPNSELNKLNVKVFDSPNAEWADFVKQGRQKTLNHNYDAVSGPMLGNPFPVRDRDAKPKPTKKGSQFAIYSDKAAELFNKRDVRL</sequence>
<protein>
    <recommendedName>
        <fullName evidence="4">DUF3990 domain-containing protein</fullName>
    </recommendedName>
</protein>
<comment type="caution">
    <text evidence="2">The sequence shown here is derived from an EMBL/GenBank/DDBJ whole genome shotgun (WGS) entry which is preliminary data.</text>
</comment>
<dbReference type="OrthoDB" id="6043530at2"/>
<gene>
    <name evidence="2" type="ORF">Xbed_03620</name>
</gene>
<dbReference type="EMBL" id="MUBK01000062">
    <property type="protein sequence ID" value="OTA15096.1"/>
    <property type="molecule type" value="Genomic_DNA"/>
</dbReference>
<evidence type="ECO:0000256" key="1">
    <source>
        <dbReference type="SAM" id="MobiDB-lite"/>
    </source>
</evidence>
<dbReference type="AlphaFoldDB" id="A0A1Y2SC27"/>
<dbReference type="Proteomes" id="UP000194204">
    <property type="component" value="Unassembled WGS sequence"/>
</dbReference>
<dbReference type="Pfam" id="PF13151">
    <property type="entry name" value="DUF3990"/>
    <property type="match status" value="1"/>
</dbReference>
<evidence type="ECO:0008006" key="4">
    <source>
        <dbReference type="Google" id="ProtNLM"/>
    </source>
</evidence>
<reference evidence="2 3" key="1">
    <citation type="submission" date="2017-01" db="EMBL/GenBank/DDBJ databases">
        <title>Deconstructing symbiosis and pathogenesis requirements using a combined genomic-metabolomic approach.</title>
        <authorList>
            <person name="Tobias N.J."/>
            <person name="Wolff H."/>
            <person name="Djahanschiri B."/>
            <person name="Ebersberger I."/>
            <person name="Bode H.B."/>
        </authorList>
    </citation>
    <scope>NUCLEOTIDE SEQUENCE [LARGE SCALE GENOMIC DNA]</scope>
    <source>
        <strain evidence="2 3">DSM 4764</strain>
    </source>
</reference>